<gene>
    <name evidence="6" type="ORF">Asera_43890</name>
</gene>
<dbReference type="Pfam" id="PF21761">
    <property type="entry name" value="RedAm-like_C"/>
    <property type="match status" value="1"/>
</dbReference>
<dbReference type="GO" id="GO:0016491">
    <property type="term" value="F:oxidoreductase activity"/>
    <property type="evidence" value="ECO:0007669"/>
    <property type="project" value="UniProtKB-KW"/>
</dbReference>
<evidence type="ECO:0000259" key="4">
    <source>
        <dbReference type="Pfam" id="PF03446"/>
    </source>
</evidence>
<feature type="domain" description="NADPH-dependent reductive aminase-like C-terminal" evidence="5">
    <location>
        <begin position="165"/>
        <end position="285"/>
    </location>
</feature>
<keyword evidence="3" id="KW-0732">Signal</keyword>
<dbReference type="KEGG" id="aser:Asera_43890"/>
<dbReference type="Gene3D" id="1.10.1040.10">
    <property type="entry name" value="N-(1-d-carboxylethyl)-l-norvaline Dehydrogenase, domain 2"/>
    <property type="match status" value="1"/>
</dbReference>
<evidence type="ECO:0000259" key="5">
    <source>
        <dbReference type="Pfam" id="PF21761"/>
    </source>
</evidence>
<dbReference type="InterPro" id="IPR048666">
    <property type="entry name" value="RedAm-like_C"/>
</dbReference>
<feature type="signal peptide" evidence="3">
    <location>
        <begin position="1"/>
        <end position="22"/>
    </location>
</feature>
<keyword evidence="7" id="KW-1185">Reference proteome</keyword>
<dbReference type="InterPro" id="IPR051265">
    <property type="entry name" value="HIBADH-related_NP60_sf"/>
</dbReference>
<evidence type="ECO:0000313" key="6">
    <source>
        <dbReference type="EMBL" id="BCJ30281.1"/>
    </source>
</evidence>
<name>A0A810L7J0_9ACTN</name>
<comment type="similarity">
    <text evidence="1">Belongs to the HIBADH-related family.</text>
</comment>
<protein>
    <submittedName>
        <fullName evidence="6">6-phosphogluconate dehydrogenase</fullName>
    </submittedName>
</protein>
<dbReference type="InterPro" id="IPR036291">
    <property type="entry name" value="NAD(P)-bd_dom_sf"/>
</dbReference>
<dbReference type="Proteomes" id="UP000680750">
    <property type="component" value="Chromosome"/>
</dbReference>
<dbReference type="Pfam" id="PF03446">
    <property type="entry name" value="NAD_binding_2"/>
    <property type="match status" value="1"/>
</dbReference>
<evidence type="ECO:0000256" key="1">
    <source>
        <dbReference type="ARBA" id="ARBA00009080"/>
    </source>
</evidence>
<dbReference type="PANTHER" id="PTHR43580">
    <property type="entry name" value="OXIDOREDUCTASE GLYR1-RELATED"/>
    <property type="match status" value="1"/>
</dbReference>
<dbReference type="PANTHER" id="PTHR43580:SF2">
    <property type="entry name" value="CYTOKINE-LIKE NUCLEAR FACTOR N-PAC"/>
    <property type="match status" value="1"/>
</dbReference>
<dbReference type="Gene3D" id="3.40.50.720">
    <property type="entry name" value="NAD(P)-binding Rossmann-like Domain"/>
    <property type="match status" value="1"/>
</dbReference>
<dbReference type="OrthoDB" id="3185659at2"/>
<dbReference type="InterPro" id="IPR015815">
    <property type="entry name" value="HIBADH-related"/>
</dbReference>
<dbReference type="PIRSF" id="PIRSF000103">
    <property type="entry name" value="HIBADH"/>
    <property type="match status" value="1"/>
</dbReference>
<dbReference type="InterPro" id="IPR006115">
    <property type="entry name" value="6PGDH_NADP-bd"/>
</dbReference>
<evidence type="ECO:0000256" key="3">
    <source>
        <dbReference type="SAM" id="SignalP"/>
    </source>
</evidence>
<dbReference type="InterPro" id="IPR013328">
    <property type="entry name" value="6PGD_dom2"/>
</dbReference>
<evidence type="ECO:0000313" key="7">
    <source>
        <dbReference type="Proteomes" id="UP000680750"/>
    </source>
</evidence>
<dbReference type="GO" id="GO:0050661">
    <property type="term" value="F:NADP binding"/>
    <property type="evidence" value="ECO:0007669"/>
    <property type="project" value="InterPro"/>
</dbReference>
<dbReference type="EMBL" id="AP023354">
    <property type="protein sequence ID" value="BCJ30281.1"/>
    <property type="molecule type" value="Genomic_DNA"/>
</dbReference>
<feature type="domain" description="6-phosphogluconate dehydrogenase NADP-binding" evidence="4">
    <location>
        <begin position="9"/>
        <end position="163"/>
    </location>
</feature>
<dbReference type="RefSeq" id="WP_030446085.1">
    <property type="nucleotide sequence ID" value="NZ_AP023354.1"/>
</dbReference>
<proteinExistence type="inferred from homology"/>
<accession>A0A810L7J0</accession>
<dbReference type="AlphaFoldDB" id="A0A810L7J0"/>
<keyword evidence="2" id="KW-0560">Oxidoreductase</keyword>
<reference evidence="6" key="1">
    <citation type="submission" date="2020-08" db="EMBL/GenBank/DDBJ databases">
        <title>Whole genome shotgun sequence of Actinocatenispora sera NBRC 101916.</title>
        <authorList>
            <person name="Komaki H."/>
            <person name="Tamura T."/>
        </authorList>
    </citation>
    <scope>NUCLEOTIDE SEQUENCE</scope>
    <source>
        <strain evidence="6">NBRC 101916</strain>
    </source>
</reference>
<organism evidence="6 7">
    <name type="scientific">Actinocatenispora sera</name>
    <dbReference type="NCBI Taxonomy" id="390989"/>
    <lineage>
        <taxon>Bacteria</taxon>
        <taxon>Bacillati</taxon>
        <taxon>Actinomycetota</taxon>
        <taxon>Actinomycetes</taxon>
        <taxon>Micromonosporales</taxon>
        <taxon>Micromonosporaceae</taxon>
        <taxon>Actinocatenispora</taxon>
    </lineage>
</organism>
<dbReference type="SUPFAM" id="SSF51735">
    <property type="entry name" value="NAD(P)-binding Rossmann-fold domains"/>
    <property type="match status" value="1"/>
</dbReference>
<evidence type="ECO:0000256" key="2">
    <source>
        <dbReference type="ARBA" id="ARBA00023002"/>
    </source>
</evidence>
<sequence>MTDTTTAPVTVLGLGPMGSALATAFLAAGHPTTIWNRTPGRTAALSDGGATPADTVPAAVAAAPLVVACVRDYAALRTVLAGERVDWTGRTLVNLCSGQPDQARAFAAWAGEHGISYLDGAILTPTPTIGTAAGTVLYSGPVEIFAAHRPALAALGGRTVHLGSDPGRAAAYEMSLLDLFATAVHGIAHSFALAAAEQIAPTDLAPYARGIGDLLPEMIERAARQLRAGEFPGEVSTIASAATAIRHITETARAHELDTGALDATRALVDRAVAAGHGGSGLGRLALSVPR</sequence>
<feature type="chain" id="PRO_5038798444" evidence="3">
    <location>
        <begin position="23"/>
        <end position="291"/>
    </location>
</feature>